<organism evidence="1 2">
    <name type="scientific">Bauhinia variegata</name>
    <name type="common">Purple orchid tree</name>
    <name type="synonym">Phanera variegata</name>
    <dbReference type="NCBI Taxonomy" id="167791"/>
    <lineage>
        <taxon>Eukaryota</taxon>
        <taxon>Viridiplantae</taxon>
        <taxon>Streptophyta</taxon>
        <taxon>Embryophyta</taxon>
        <taxon>Tracheophyta</taxon>
        <taxon>Spermatophyta</taxon>
        <taxon>Magnoliopsida</taxon>
        <taxon>eudicotyledons</taxon>
        <taxon>Gunneridae</taxon>
        <taxon>Pentapetalae</taxon>
        <taxon>rosids</taxon>
        <taxon>fabids</taxon>
        <taxon>Fabales</taxon>
        <taxon>Fabaceae</taxon>
        <taxon>Cercidoideae</taxon>
        <taxon>Cercideae</taxon>
        <taxon>Bauhiniinae</taxon>
        <taxon>Bauhinia</taxon>
    </lineage>
</organism>
<dbReference type="Proteomes" id="UP000828941">
    <property type="component" value="Chromosome 2"/>
</dbReference>
<keyword evidence="2" id="KW-1185">Reference proteome</keyword>
<evidence type="ECO:0000313" key="1">
    <source>
        <dbReference type="EMBL" id="KAI4354581.1"/>
    </source>
</evidence>
<comment type="caution">
    <text evidence="1">The sequence shown here is derived from an EMBL/GenBank/DDBJ whole genome shotgun (WGS) entry which is preliminary data.</text>
</comment>
<protein>
    <submittedName>
        <fullName evidence="1">Uncharacterized protein</fullName>
    </submittedName>
</protein>
<name>A0ACB9Q1B8_BAUVA</name>
<dbReference type="EMBL" id="CM039427">
    <property type="protein sequence ID" value="KAI4354581.1"/>
    <property type="molecule type" value="Genomic_DNA"/>
</dbReference>
<gene>
    <name evidence="1" type="ORF">L6164_003431</name>
</gene>
<reference evidence="1 2" key="1">
    <citation type="journal article" date="2022" name="DNA Res.">
        <title>Chromosomal-level genome assembly of the orchid tree Bauhinia variegata (Leguminosae; Cercidoideae) supports the allotetraploid origin hypothesis of Bauhinia.</title>
        <authorList>
            <person name="Zhong Y."/>
            <person name="Chen Y."/>
            <person name="Zheng D."/>
            <person name="Pang J."/>
            <person name="Liu Y."/>
            <person name="Luo S."/>
            <person name="Meng S."/>
            <person name="Qian L."/>
            <person name="Wei D."/>
            <person name="Dai S."/>
            <person name="Zhou R."/>
        </authorList>
    </citation>
    <scope>NUCLEOTIDE SEQUENCE [LARGE SCALE GENOMIC DNA]</scope>
    <source>
        <strain evidence="1">BV-YZ2020</strain>
    </source>
</reference>
<accession>A0ACB9Q1B8</accession>
<proteinExistence type="predicted"/>
<sequence length="409" mass="45872">MAKKTLFYIGRMEQDDDLSLFRDLQKRNNDRNSSLLQLSEEIESDNGSKHSFYRIPSGKKESGVEHLVETCKNDYDWLKTPPATPLFPSLEMEPTGTGPHQLVMKKEIPIIQPLSRFAGGDSEALKPKSAIDDKLNPNNSSKPKLPRRSVTPSHNRQRPTSVTNIESKNRNDHKEIGSTHSSNSSENCKTKHVVAASYAKASIKKSSSDVESLTSNLIQKSLRSNIDSEKKLKSRGVSPLVRSTILTHMPEFSNVTPPNLRTDNRSISANRVRTGNPTSAVVPGIKNQETALRSRWRSCSQSVANSNQKPLEGIEKNMKIHKESNILTAASVKGNRAHIMGSKMVEKVLNARKSGNNINQVERETRPKSQDSINNESTYGIGRTPFKNSMHIPLRYTERKDKETRMIHR</sequence>
<evidence type="ECO:0000313" key="2">
    <source>
        <dbReference type="Proteomes" id="UP000828941"/>
    </source>
</evidence>